<dbReference type="InterPro" id="IPR006626">
    <property type="entry name" value="PbH1"/>
</dbReference>
<dbReference type="KEGG" id="bhc:JFL75_01220"/>
<evidence type="ECO:0000256" key="1">
    <source>
        <dbReference type="SAM" id="Phobius"/>
    </source>
</evidence>
<reference evidence="2" key="1">
    <citation type="submission" date="2021-01" db="EMBL/GenBank/DDBJ databases">
        <title>Description of Breznakiella homolactica.</title>
        <authorList>
            <person name="Song Y."/>
            <person name="Brune A."/>
        </authorList>
    </citation>
    <scope>NUCLEOTIDE SEQUENCE</scope>
    <source>
        <strain evidence="2">RmG30</strain>
    </source>
</reference>
<keyword evidence="1" id="KW-0472">Membrane</keyword>
<dbReference type="RefSeq" id="WP_215626871.1">
    <property type="nucleotide sequence ID" value="NZ_CP067089.2"/>
</dbReference>
<dbReference type="AlphaFoldDB" id="A0A7T7XNN2"/>
<evidence type="ECO:0000313" key="2">
    <source>
        <dbReference type="EMBL" id="QQO09568.1"/>
    </source>
</evidence>
<keyword evidence="1" id="KW-1133">Transmembrane helix</keyword>
<dbReference type="EMBL" id="CP067089">
    <property type="protein sequence ID" value="QQO09568.1"/>
    <property type="molecule type" value="Genomic_DNA"/>
</dbReference>
<dbReference type="SMART" id="SM00710">
    <property type="entry name" value="PbH1"/>
    <property type="match status" value="6"/>
</dbReference>
<proteinExistence type="predicted"/>
<evidence type="ECO:0000313" key="3">
    <source>
        <dbReference type="Proteomes" id="UP000595917"/>
    </source>
</evidence>
<protein>
    <submittedName>
        <fullName evidence="2">Uncharacterized protein</fullName>
    </submittedName>
</protein>
<accession>A0A7T7XNN2</accession>
<dbReference type="InterPro" id="IPR011050">
    <property type="entry name" value="Pectin_lyase_fold/virulence"/>
</dbReference>
<keyword evidence="1" id="KW-0812">Transmembrane</keyword>
<feature type="transmembrane region" description="Helical" evidence="1">
    <location>
        <begin position="24"/>
        <end position="43"/>
    </location>
</feature>
<keyword evidence="3" id="KW-1185">Reference proteome</keyword>
<gene>
    <name evidence="2" type="ORF">JFL75_01220</name>
</gene>
<dbReference type="SUPFAM" id="SSF51126">
    <property type="entry name" value="Pectin lyase-like"/>
    <property type="match status" value="1"/>
</dbReference>
<organism evidence="2 3">
    <name type="scientific">Breznakiella homolactica</name>
    <dbReference type="NCBI Taxonomy" id="2798577"/>
    <lineage>
        <taxon>Bacteria</taxon>
        <taxon>Pseudomonadati</taxon>
        <taxon>Spirochaetota</taxon>
        <taxon>Spirochaetia</taxon>
        <taxon>Spirochaetales</taxon>
        <taxon>Breznakiellaceae</taxon>
        <taxon>Breznakiella</taxon>
    </lineage>
</organism>
<dbReference type="Proteomes" id="UP000595917">
    <property type="component" value="Chromosome"/>
</dbReference>
<name>A0A7T7XNN2_9SPIR</name>
<sequence>MREKAVFFRLRPQLPNNKTRKIRVFLRIAAAGILIPAALLLSACDVFNLSVPEYIDEYVNSAAAEQLLTIYPPPVHIKSDGTQVIRPGSEATVLTLRLRNPRLYDIDPLLDDLGGSAHQAWTGTQFAEPNLVKVVLGQAADFPIIGDEYYFLLRLKEIATGRDFAETYELPRICYNDFPSGMENVQIQYPNVRKTVKFSWNQDLEGTVQDAGFLKITCAVNGGAEKTWEFTRDGSYDWTPAAADPLIRMSPSTMVSASPHTRLYDAEIDNPDSSITSFSCEFVFTNKDELESVTELSGNHAVMMVKSAAPSDEIYYENLGSALSALSAGDTAEITILKDIQTAAGYTIDNSKTVTILADPNGSKTVEITGRGSLFTVQSGAKLILGEAGAAAGLTLKGNKNNNMSVVVVNSLGKIELNDKVRITGNNISFYAGGLRITNGTAVLNGTAEISGNSTTGGGGGVTIEGGTFTMNGNSRISGNSASGNSGGGLWISGTASTPVTMTMNDSSVISGNYTNSFGGGAYIIGVAAFIMNGGTIGGTAETDANTARLDGGGLCFDSSRTDGKSFTMSGNSIISGNTALGGGGGVHVGANTTFTMSGGSVGKTLAGGGRGNTAANNGGGVSISGGTVNMSGTANISGNHASQYGGGAYLGNPSVGGTTFNGNLTMSGTSAIGLNSGNNGEGNTALDGGGVYRISGSVFNQGTGTVSGNNPNETNP</sequence>